<comment type="function">
    <text evidence="9">Catalyzes the phosphorylation of ribose at O-5 in a reaction requiring ATP and magnesium. The resulting D-ribose-5-phosphate can then be used either for sythesis of nucleotides, histidine, and tryptophan, or as a component of the pentose phosphate pathway.</text>
</comment>
<evidence type="ECO:0000256" key="9">
    <source>
        <dbReference type="HAMAP-Rule" id="MF_01987"/>
    </source>
</evidence>
<comment type="catalytic activity">
    <reaction evidence="9">
        <text>D-ribose + ATP = D-ribose 5-phosphate + ADP + H(+)</text>
        <dbReference type="Rhea" id="RHEA:13697"/>
        <dbReference type="ChEBI" id="CHEBI:15378"/>
        <dbReference type="ChEBI" id="CHEBI:30616"/>
        <dbReference type="ChEBI" id="CHEBI:47013"/>
        <dbReference type="ChEBI" id="CHEBI:78346"/>
        <dbReference type="ChEBI" id="CHEBI:456216"/>
        <dbReference type="EC" id="2.7.1.15"/>
    </reaction>
</comment>
<evidence type="ECO:0000256" key="3">
    <source>
        <dbReference type="ARBA" id="ARBA00022741"/>
    </source>
</evidence>
<dbReference type="GO" id="GO:0046872">
    <property type="term" value="F:metal ion binding"/>
    <property type="evidence" value="ECO:0007669"/>
    <property type="project" value="UniProtKB-KW"/>
</dbReference>
<dbReference type="Pfam" id="PF00294">
    <property type="entry name" value="PfkB"/>
    <property type="match status" value="1"/>
</dbReference>
<dbReference type="PANTHER" id="PTHR10584">
    <property type="entry name" value="SUGAR KINASE"/>
    <property type="match status" value="1"/>
</dbReference>
<evidence type="ECO:0000256" key="5">
    <source>
        <dbReference type="ARBA" id="ARBA00022840"/>
    </source>
</evidence>
<evidence type="ECO:0000313" key="11">
    <source>
        <dbReference type="EMBL" id="SKA57238.1"/>
    </source>
</evidence>
<dbReference type="RefSeq" id="WP_078927807.1">
    <property type="nucleotide sequence ID" value="NZ_FUXX01000002.1"/>
</dbReference>
<evidence type="ECO:0000313" key="12">
    <source>
        <dbReference type="Proteomes" id="UP000242432"/>
    </source>
</evidence>
<feature type="binding site" evidence="9">
    <location>
        <position position="245"/>
    </location>
    <ligand>
        <name>K(+)</name>
        <dbReference type="ChEBI" id="CHEBI:29103"/>
    </ligand>
</feature>
<keyword evidence="9" id="KW-0963">Cytoplasm</keyword>
<feature type="binding site" evidence="9">
    <location>
        <position position="249"/>
    </location>
    <ligand>
        <name>substrate</name>
    </ligand>
</feature>
<comment type="similarity">
    <text evidence="9">Belongs to the carbohydrate kinase PfkB family. Ribokinase subfamily.</text>
</comment>
<keyword evidence="8 9" id="KW-0119">Carbohydrate metabolism</keyword>
<dbReference type="Gene3D" id="3.40.1190.20">
    <property type="match status" value="1"/>
</dbReference>
<sequence>MAKILNYGSLNIDYVYDVPHFVKAGETLSSTSRNIFAGGKGLNQSVALSRAGGDVYHAGAVGKDDSKILTQVLSEDKIDFSNIALRDCPSGHTIIQVDSKGQNCIILYGGANQTITEADIDATLAKFDAGDFMVLQNETSNIRYMIEKASAKGLKVCFNVSPFTDELLKLPLEKCAYLIVNEIEGAAMAGVSEDSDPYELLDKLCSKFPKTSFVLTLGSRGSILKEVGAEPISCRAFKVNAVDTTAAGDTFLGYLICNIATDMNRALALKAATAASALAVQVKGATPSIPRAKDVMEFIKKSNQEVLTDRL</sequence>
<reference evidence="12" key="1">
    <citation type="submission" date="2017-02" db="EMBL/GenBank/DDBJ databases">
        <authorList>
            <person name="Varghese N."/>
            <person name="Submissions S."/>
        </authorList>
    </citation>
    <scope>NUCLEOTIDE SEQUENCE [LARGE SCALE GENOMIC DNA]</scope>
    <source>
        <strain evidence="12">DSM 3072</strain>
    </source>
</reference>
<evidence type="ECO:0000256" key="1">
    <source>
        <dbReference type="ARBA" id="ARBA00022679"/>
    </source>
</evidence>
<dbReference type="UniPathway" id="UPA00916">
    <property type="reaction ID" value="UER00889"/>
</dbReference>
<comment type="subcellular location">
    <subcellularLocation>
        <location evidence="9">Cytoplasm</location>
    </subcellularLocation>
</comment>
<dbReference type="PANTHER" id="PTHR10584:SF166">
    <property type="entry name" value="RIBOKINASE"/>
    <property type="match status" value="1"/>
</dbReference>
<feature type="binding site" evidence="9">
    <location>
        <begin position="248"/>
        <end position="249"/>
    </location>
    <ligand>
        <name>ATP</name>
        <dbReference type="ChEBI" id="CHEBI:30616"/>
    </ligand>
</feature>
<feature type="binding site" evidence="9">
    <location>
        <begin position="11"/>
        <end position="13"/>
    </location>
    <ligand>
        <name>substrate</name>
    </ligand>
</feature>
<dbReference type="GO" id="GO:0004747">
    <property type="term" value="F:ribokinase activity"/>
    <property type="evidence" value="ECO:0007669"/>
    <property type="project" value="UniProtKB-UniRule"/>
</dbReference>
<dbReference type="InterPro" id="IPR011877">
    <property type="entry name" value="Ribokinase"/>
</dbReference>
<feature type="active site" description="Proton acceptor" evidence="9">
    <location>
        <position position="249"/>
    </location>
</feature>
<dbReference type="EMBL" id="FUXX01000002">
    <property type="protein sequence ID" value="SKA57238.1"/>
    <property type="molecule type" value="Genomic_DNA"/>
</dbReference>
<feature type="binding site" evidence="9">
    <location>
        <position position="284"/>
    </location>
    <ligand>
        <name>K(+)</name>
        <dbReference type="ChEBI" id="CHEBI:29103"/>
    </ligand>
</feature>
<keyword evidence="1 9" id="KW-0808">Transferase</keyword>
<accession>A0A1T4UX74</accession>
<feature type="binding site" evidence="9">
    <location>
        <position position="282"/>
    </location>
    <ligand>
        <name>K(+)</name>
        <dbReference type="ChEBI" id="CHEBI:29103"/>
    </ligand>
</feature>
<name>A0A1T4UX74_9GAMM</name>
<dbReference type="STRING" id="83771.SAMN02910357_00729"/>
<dbReference type="CDD" id="cd01174">
    <property type="entry name" value="ribokinase"/>
    <property type="match status" value="1"/>
</dbReference>
<feature type="binding site" evidence="9">
    <location>
        <position position="138"/>
    </location>
    <ligand>
        <name>substrate</name>
    </ligand>
</feature>
<keyword evidence="4 9" id="KW-0418">Kinase</keyword>
<dbReference type="GO" id="GO:0005737">
    <property type="term" value="C:cytoplasm"/>
    <property type="evidence" value="ECO:0007669"/>
    <property type="project" value="UniProtKB-SubCell"/>
</dbReference>
<dbReference type="InterPro" id="IPR029056">
    <property type="entry name" value="Ribokinase-like"/>
</dbReference>
<dbReference type="Proteomes" id="UP000242432">
    <property type="component" value="Unassembled WGS sequence"/>
</dbReference>
<keyword evidence="7 9" id="KW-0630">Potassium</keyword>
<keyword evidence="5 9" id="KW-0067">ATP-binding</keyword>
<evidence type="ECO:0000256" key="6">
    <source>
        <dbReference type="ARBA" id="ARBA00022842"/>
    </source>
</evidence>
<comment type="caution">
    <text evidence="9">Lacks conserved residue(s) required for the propagation of feature annotation.</text>
</comment>
<evidence type="ECO:0000256" key="2">
    <source>
        <dbReference type="ARBA" id="ARBA00022723"/>
    </source>
</evidence>
<organism evidence="11 12">
    <name type="scientific">Succinivibrio dextrinosolvens DSM 3072</name>
    <dbReference type="NCBI Taxonomy" id="1123324"/>
    <lineage>
        <taxon>Bacteria</taxon>
        <taxon>Pseudomonadati</taxon>
        <taxon>Pseudomonadota</taxon>
        <taxon>Gammaproteobacteria</taxon>
        <taxon>Aeromonadales</taxon>
        <taxon>Succinivibrionaceae</taxon>
        <taxon>Succinivibrio</taxon>
    </lineage>
</organism>
<dbReference type="InterPro" id="IPR002139">
    <property type="entry name" value="Ribo/fructo_kinase"/>
</dbReference>
<comment type="pathway">
    <text evidence="9">Carbohydrate metabolism; D-ribose degradation; D-ribose 5-phosphate from beta-D-ribopyranose: step 2/2.</text>
</comment>
<dbReference type="AlphaFoldDB" id="A0A1T4UX74"/>
<feature type="binding site" evidence="9">
    <location>
        <position position="288"/>
    </location>
    <ligand>
        <name>K(+)</name>
        <dbReference type="ChEBI" id="CHEBI:29103"/>
    </ligand>
</feature>
<dbReference type="SUPFAM" id="SSF53613">
    <property type="entry name" value="Ribokinase-like"/>
    <property type="match status" value="1"/>
</dbReference>
<feature type="binding site" evidence="9">
    <location>
        <begin position="216"/>
        <end position="221"/>
    </location>
    <ligand>
        <name>ATP</name>
        <dbReference type="ChEBI" id="CHEBI:30616"/>
    </ligand>
</feature>
<dbReference type="InterPro" id="IPR011611">
    <property type="entry name" value="PfkB_dom"/>
</dbReference>
<feature type="binding site" evidence="9">
    <location>
        <position position="181"/>
    </location>
    <ligand>
        <name>ATP</name>
        <dbReference type="ChEBI" id="CHEBI:30616"/>
    </ligand>
</feature>
<dbReference type="GO" id="GO:0019303">
    <property type="term" value="P:D-ribose catabolic process"/>
    <property type="evidence" value="ECO:0007669"/>
    <property type="project" value="UniProtKB-UniRule"/>
</dbReference>
<keyword evidence="2 9" id="KW-0479">Metal-binding</keyword>
<feature type="binding site" evidence="9">
    <location>
        <position position="243"/>
    </location>
    <ligand>
        <name>K(+)</name>
        <dbReference type="ChEBI" id="CHEBI:29103"/>
    </ligand>
</feature>
<protein>
    <recommendedName>
        <fullName evidence="9">Ribokinase</fullName>
        <shortName evidence="9">RK</shortName>
        <ecNumber evidence="9">2.7.1.15</ecNumber>
    </recommendedName>
</protein>
<keyword evidence="3 9" id="KW-0547">Nucleotide-binding</keyword>
<keyword evidence="12" id="KW-1185">Reference proteome</keyword>
<proteinExistence type="inferred from homology"/>
<comment type="subunit">
    <text evidence="9">Homodimer.</text>
</comment>
<dbReference type="PRINTS" id="PR00990">
    <property type="entry name" value="RIBOKINASE"/>
</dbReference>
<comment type="cofactor">
    <cofactor evidence="9">
        <name>Mg(2+)</name>
        <dbReference type="ChEBI" id="CHEBI:18420"/>
    </cofactor>
    <text evidence="9">Requires a divalent cation, most likely magnesium in vivo, as an electrophilic catalyst to aid phosphoryl group transfer. It is the chelate of the metal and the nucleotide that is the actual substrate.</text>
</comment>
<feature type="binding site" evidence="9">
    <location>
        <position position="279"/>
    </location>
    <ligand>
        <name>K(+)</name>
        <dbReference type="ChEBI" id="CHEBI:29103"/>
    </ligand>
</feature>
<dbReference type="GO" id="GO:0005524">
    <property type="term" value="F:ATP binding"/>
    <property type="evidence" value="ECO:0007669"/>
    <property type="project" value="UniProtKB-UniRule"/>
</dbReference>
<feature type="domain" description="Carbohydrate kinase PfkB" evidence="10">
    <location>
        <begin position="1"/>
        <end position="290"/>
    </location>
</feature>
<evidence type="ECO:0000256" key="7">
    <source>
        <dbReference type="ARBA" id="ARBA00022958"/>
    </source>
</evidence>
<dbReference type="EC" id="2.7.1.15" evidence="9"/>
<evidence type="ECO:0000256" key="8">
    <source>
        <dbReference type="ARBA" id="ARBA00023277"/>
    </source>
</evidence>
<keyword evidence="6 9" id="KW-0460">Magnesium</keyword>
<evidence type="ECO:0000259" key="10">
    <source>
        <dbReference type="Pfam" id="PF00294"/>
    </source>
</evidence>
<evidence type="ECO:0000256" key="4">
    <source>
        <dbReference type="ARBA" id="ARBA00022777"/>
    </source>
</evidence>
<gene>
    <name evidence="9" type="primary">rbsK</name>
    <name evidence="11" type="ORF">SAMN02745213_00167</name>
</gene>
<dbReference type="HAMAP" id="MF_01987">
    <property type="entry name" value="Ribokinase"/>
    <property type="match status" value="1"/>
</dbReference>
<comment type="activity regulation">
    <text evidence="9">Activated by a monovalent cation that binds near, but not in, the active site. The most likely occupant of the site in vivo is potassium. Ion binding induces a conformational change that may alter substrate affinity.</text>
</comment>
<feature type="binding site" evidence="9">
    <location>
        <begin position="39"/>
        <end position="43"/>
    </location>
    <ligand>
        <name>substrate</name>
    </ligand>
</feature>